<proteinExistence type="predicted"/>
<evidence type="ECO:0000313" key="1">
    <source>
        <dbReference type="EMBL" id="EFI92932.1"/>
    </source>
</evidence>
<reference evidence="1 2" key="1">
    <citation type="journal article" date="2010" name="Nat. Biotechnol.">
        <title>Genome sequence of the model mushroom Schizophyllum commune.</title>
        <authorList>
            <person name="Ohm R.A."/>
            <person name="de Jong J.F."/>
            <person name="Lugones L.G."/>
            <person name="Aerts A."/>
            <person name="Kothe E."/>
            <person name="Stajich J.E."/>
            <person name="de Vries R.P."/>
            <person name="Record E."/>
            <person name="Levasseur A."/>
            <person name="Baker S.E."/>
            <person name="Bartholomew K.A."/>
            <person name="Coutinho P.M."/>
            <person name="Erdmann S."/>
            <person name="Fowler T.J."/>
            <person name="Gathman A.C."/>
            <person name="Lombard V."/>
            <person name="Henrissat B."/>
            <person name="Knabe N."/>
            <person name="Kuees U."/>
            <person name="Lilly W.W."/>
            <person name="Lindquist E."/>
            <person name="Lucas S."/>
            <person name="Magnuson J.K."/>
            <person name="Piumi F."/>
            <person name="Raudaskoski M."/>
            <person name="Salamov A."/>
            <person name="Schmutz J."/>
            <person name="Schwarze F.W.M.R."/>
            <person name="vanKuyk P.A."/>
            <person name="Horton J.S."/>
            <person name="Grigoriev I.V."/>
            <person name="Woesten H.A.B."/>
        </authorList>
    </citation>
    <scope>NUCLEOTIDE SEQUENCE [LARGE SCALE GENOMIC DNA]</scope>
    <source>
        <strain evidence="2">H4-8 / FGSC 9210</strain>
    </source>
</reference>
<dbReference type="KEGG" id="scm:SCHCO_02516171"/>
<dbReference type="VEuPathDB" id="FungiDB:SCHCODRAFT_02516171"/>
<feature type="non-terminal residue" evidence="1">
    <location>
        <position position="398"/>
    </location>
</feature>
<dbReference type="AlphaFoldDB" id="D8QHF9"/>
<dbReference type="GeneID" id="9596776"/>
<accession>D8QHF9</accession>
<organism evidence="2">
    <name type="scientific">Schizophyllum commune (strain H4-8 / FGSC 9210)</name>
    <name type="common">Split gill fungus</name>
    <dbReference type="NCBI Taxonomy" id="578458"/>
    <lineage>
        <taxon>Eukaryota</taxon>
        <taxon>Fungi</taxon>
        <taxon>Dikarya</taxon>
        <taxon>Basidiomycota</taxon>
        <taxon>Agaricomycotina</taxon>
        <taxon>Agaricomycetes</taxon>
        <taxon>Agaricomycetidae</taxon>
        <taxon>Agaricales</taxon>
        <taxon>Schizophyllaceae</taxon>
        <taxon>Schizophyllum</taxon>
    </lineage>
</organism>
<dbReference type="Proteomes" id="UP000007431">
    <property type="component" value="Unassembled WGS sequence"/>
</dbReference>
<evidence type="ECO:0000313" key="2">
    <source>
        <dbReference type="Proteomes" id="UP000007431"/>
    </source>
</evidence>
<gene>
    <name evidence="1" type="ORF">SCHCODRAFT_113307</name>
</gene>
<keyword evidence="2" id="KW-1185">Reference proteome</keyword>
<name>D8QHF9_SCHCM</name>
<protein>
    <submittedName>
        <fullName evidence="1">Uncharacterized protein</fullName>
    </submittedName>
</protein>
<dbReference type="HOGENOM" id="CLU_692905_0_0_1"/>
<dbReference type="RefSeq" id="XP_003027835.1">
    <property type="nucleotide sequence ID" value="XM_003027789.1"/>
</dbReference>
<sequence>MRKLNLLRTLMDAVPQFLAGFSASTSLPALGVTDTVSAVAPFDALEALRSLLSLGQSGGSADPAALKIEERLLFFHVINCVRDVWPDVVSSLNYLDSTAGRSQNDRTATLYLSEAILSVIGLKKYIPSRMEETPHIYRVVVALWLRRPSYASSDLETLVEWHAGLGAALQTALTDSRQERLDEVAARQVLAAVDHRPNDLFRQAIGCVLDLLSLRGDEPAASLSVITVREHLILVEFIAYQVAPLPCHARDVVRSLVDVTRRLVRMPGSTARSASEEACAVLLSIWNTASDSRSVVWALNDGILDAFAYLARSQPLTDKSSVLRELLIHIGERSIVLSVTRAMYRNNFEGLLGSRCLDACPPVVGATILRRISLMRAKYTKKCANKTVQLGHLLDDRR</sequence>
<dbReference type="OrthoDB" id="10305422at2759"/>
<dbReference type="InParanoid" id="D8QHF9"/>
<dbReference type="EMBL" id="GL377312">
    <property type="protein sequence ID" value="EFI92932.1"/>
    <property type="molecule type" value="Genomic_DNA"/>
</dbReference>